<keyword evidence="4 6" id="KW-1133">Transmembrane helix</keyword>
<dbReference type="Proteomes" id="UP000634004">
    <property type="component" value="Unassembled WGS sequence"/>
</dbReference>
<evidence type="ECO:0000256" key="4">
    <source>
        <dbReference type="ARBA" id="ARBA00022989"/>
    </source>
</evidence>
<feature type="transmembrane region" description="Helical" evidence="6">
    <location>
        <begin position="215"/>
        <end position="234"/>
    </location>
</feature>
<evidence type="ECO:0000313" key="8">
    <source>
        <dbReference type="EMBL" id="GHA94802.1"/>
    </source>
</evidence>
<accession>A0A8J3G299</accession>
<evidence type="ECO:0000256" key="2">
    <source>
        <dbReference type="ARBA" id="ARBA00007362"/>
    </source>
</evidence>
<feature type="transmembrane region" description="Helical" evidence="6">
    <location>
        <begin position="63"/>
        <end position="82"/>
    </location>
</feature>
<feature type="transmembrane region" description="Helical" evidence="6">
    <location>
        <begin position="176"/>
        <end position="195"/>
    </location>
</feature>
<dbReference type="AlphaFoldDB" id="A0A8J3G299"/>
<feature type="transmembrane region" description="Helical" evidence="6">
    <location>
        <begin position="116"/>
        <end position="137"/>
    </location>
</feature>
<feature type="transmembrane region" description="Helical" evidence="6">
    <location>
        <begin position="143"/>
        <end position="164"/>
    </location>
</feature>
<dbReference type="InterPro" id="IPR000620">
    <property type="entry name" value="EamA_dom"/>
</dbReference>
<keyword evidence="3 6" id="KW-0812">Transmembrane</keyword>
<protein>
    <recommendedName>
        <fullName evidence="7">EamA domain-containing protein</fullName>
    </recommendedName>
</protein>
<dbReference type="EMBL" id="BMZH01000006">
    <property type="protein sequence ID" value="GHA94802.1"/>
    <property type="molecule type" value="Genomic_DNA"/>
</dbReference>
<comment type="subcellular location">
    <subcellularLocation>
        <location evidence="1">Membrane</location>
        <topology evidence="1">Multi-pass membrane protein</topology>
    </subcellularLocation>
</comment>
<evidence type="ECO:0000256" key="6">
    <source>
        <dbReference type="SAM" id="Phobius"/>
    </source>
</evidence>
<keyword evidence="9" id="KW-1185">Reference proteome</keyword>
<dbReference type="PROSITE" id="PS50890">
    <property type="entry name" value="PUA"/>
    <property type="match status" value="1"/>
</dbReference>
<feature type="transmembrane region" description="Helical" evidence="6">
    <location>
        <begin position="241"/>
        <end position="261"/>
    </location>
</feature>
<gene>
    <name evidence="8" type="ORF">GCM10009069_17240</name>
</gene>
<evidence type="ECO:0000256" key="3">
    <source>
        <dbReference type="ARBA" id="ARBA00022692"/>
    </source>
</evidence>
<evidence type="ECO:0000313" key="9">
    <source>
        <dbReference type="Proteomes" id="UP000634004"/>
    </source>
</evidence>
<reference evidence="8" key="2">
    <citation type="submission" date="2020-09" db="EMBL/GenBank/DDBJ databases">
        <authorList>
            <person name="Sun Q."/>
            <person name="Kim S."/>
        </authorList>
    </citation>
    <scope>NUCLEOTIDE SEQUENCE</scope>
    <source>
        <strain evidence="8">KCTC 32513</strain>
    </source>
</reference>
<name>A0A8J3G299_9PROT</name>
<sequence>MSLRESLVLLMICTIWGLHFVVMRTAIGDFGIPPIFYAATRMSLVALIMMPFLSWHPGQMGRVLIGGLGFGALNYAFMFPAMGMTTASAAAVAVELYMPFSVLLGVIILGERIKGWSWLGISLAFVGAVIIGLAGPGEAAGPLFAVGIVMMACAALSEACGAIAVKLTRNIKPAQLVAWFAVVGTIVLWPLTVLIETDQTAVFAPDIRWKFAAAVLYSVLLVSIVAHGSYYWLLSRLPIQVVTPSGLLTTVIGVAGGLLILKEPLSIGLTVGIAITLTGVAIVIWRGNRRATKMAKMVTPMP</sequence>
<evidence type="ECO:0000256" key="5">
    <source>
        <dbReference type="ARBA" id="ARBA00023136"/>
    </source>
</evidence>
<dbReference type="PANTHER" id="PTHR32322">
    <property type="entry name" value="INNER MEMBRANE TRANSPORTER"/>
    <property type="match status" value="1"/>
</dbReference>
<comment type="caution">
    <text evidence="8">The sequence shown here is derived from an EMBL/GenBank/DDBJ whole genome shotgun (WGS) entry which is preliminary data.</text>
</comment>
<organism evidence="8 9">
    <name type="scientific">Algimonas arctica</name>
    <dbReference type="NCBI Taxonomy" id="1479486"/>
    <lineage>
        <taxon>Bacteria</taxon>
        <taxon>Pseudomonadati</taxon>
        <taxon>Pseudomonadota</taxon>
        <taxon>Alphaproteobacteria</taxon>
        <taxon>Maricaulales</taxon>
        <taxon>Robiginitomaculaceae</taxon>
        <taxon>Algimonas</taxon>
    </lineage>
</organism>
<evidence type="ECO:0000259" key="7">
    <source>
        <dbReference type="Pfam" id="PF00892"/>
    </source>
</evidence>
<dbReference type="GO" id="GO:0016020">
    <property type="term" value="C:membrane"/>
    <property type="evidence" value="ECO:0007669"/>
    <property type="project" value="UniProtKB-SubCell"/>
</dbReference>
<reference evidence="8" key="1">
    <citation type="journal article" date="2014" name="Int. J. Syst. Evol. Microbiol.">
        <title>Complete genome sequence of Corynebacterium casei LMG S-19264T (=DSM 44701T), isolated from a smear-ripened cheese.</title>
        <authorList>
            <consortium name="US DOE Joint Genome Institute (JGI-PGF)"/>
            <person name="Walter F."/>
            <person name="Albersmeier A."/>
            <person name="Kalinowski J."/>
            <person name="Ruckert C."/>
        </authorList>
    </citation>
    <scope>NUCLEOTIDE SEQUENCE</scope>
    <source>
        <strain evidence="8">KCTC 32513</strain>
    </source>
</reference>
<feature type="transmembrane region" description="Helical" evidence="6">
    <location>
        <begin position="88"/>
        <end position="109"/>
    </location>
</feature>
<dbReference type="InterPro" id="IPR037185">
    <property type="entry name" value="EmrE-like"/>
</dbReference>
<dbReference type="InterPro" id="IPR050638">
    <property type="entry name" value="AA-Vitamin_Transporters"/>
</dbReference>
<dbReference type="SUPFAM" id="SSF103481">
    <property type="entry name" value="Multidrug resistance efflux transporter EmrE"/>
    <property type="match status" value="2"/>
</dbReference>
<dbReference type="PANTHER" id="PTHR32322:SF2">
    <property type="entry name" value="EAMA DOMAIN-CONTAINING PROTEIN"/>
    <property type="match status" value="1"/>
</dbReference>
<feature type="domain" description="EamA" evidence="7">
    <location>
        <begin position="7"/>
        <end position="132"/>
    </location>
</feature>
<feature type="transmembrane region" description="Helical" evidence="6">
    <location>
        <begin position="35"/>
        <end position="56"/>
    </location>
</feature>
<dbReference type="RefSeq" id="WP_189497457.1">
    <property type="nucleotide sequence ID" value="NZ_BMZH01000006.1"/>
</dbReference>
<comment type="similarity">
    <text evidence="2">Belongs to the EamA transporter family.</text>
</comment>
<proteinExistence type="inferred from homology"/>
<dbReference type="Pfam" id="PF00892">
    <property type="entry name" value="EamA"/>
    <property type="match status" value="2"/>
</dbReference>
<feature type="domain" description="EamA" evidence="7">
    <location>
        <begin position="147"/>
        <end position="284"/>
    </location>
</feature>
<feature type="transmembrane region" description="Helical" evidence="6">
    <location>
        <begin position="267"/>
        <end position="287"/>
    </location>
</feature>
<feature type="transmembrane region" description="Helical" evidence="6">
    <location>
        <begin position="7"/>
        <end position="23"/>
    </location>
</feature>
<evidence type="ECO:0000256" key="1">
    <source>
        <dbReference type="ARBA" id="ARBA00004141"/>
    </source>
</evidence>
<keyword evidence="5 6" id="KW-0472">Membrane</keyword>